<dbReference type="STRING" id="29655.A0A0K9P756"/>
<dbReference type="OMA" id="GIECERM"/>
<dbReference type="InterPro" id="IPR021325">
    <property type="entry name" value="CCB2/CCB4"/>
</dbReference>
<name>A0A0K9P756_ZOSMR</name>
<dbReference type="PANTHER" id="PTHR34943:SF2">
    <property type="entry name" value="PROTEIN COFACTOR ASSEMBLY OF COMPLEX C SUBUNIT B CCB4, CHLOROPLASTIC"/>
    <property type="match status" value="1"/>
</dbReference>
<sequence>MKMIPSSGVFLFLSVDSPCSPSFSIVHFLASFSSQSRADILGIALAVTNILAGLVWLSIKPKILSPEILYGVECKQLSPQLSDFTASELLWVWNSLLEATCCKSLVVVYGNKCLLQIGVAAESRGDVVPVLVQKLSQGSLYKNAMKVGKQNYLANLSLYPGRVELSFLPSNTQSVILQPIGDMGIVIIGGDTVRGFTNLDQTWISSLADKLDATLSKTLM</sequence>
<dbReference type="Pfam" id="PF11152">
    <property type="entry name" value="CCB2_CCB4"/>
    <property type="match status" value="1"/>
</dbReference>
<dbReference type="GO" id="GO:0009507">
    <property type="term" value="C:chloroplast"/>
    <property type="evidence" value="ECO:0000318"/>
    <property type="project" value="GO_Central"/>
</dbReference>
<dbReference type="Proteomes" id="UP000036987">
    <property type="component" value="Unassembled WGS sequence"/>
</dbReference>
<organism evidence="1 2">
    <name type="scientific">Zostera marina</name>
    <name type="common">Eelgrass</name>
    <dbReference type="NCBI Taxonomy" id="29655"/>
    <lineage>
        <taxon>Eukaryota</taxon>
        <taxon>Viridiplantae</taxon>
        <taxon>Streptophyta</taxon>
        <taxon>Embryophyta</taxon>
        <taxon>Tracheophyta</taxon>
        <taxon>Spermatophyta</taxon>
        <taxon>Magnoliopsida</taxon>
        <taxon>Liliopsida</taxon>
        <taxon>Zosteraceae</taxon>
        <taxon>Zostera</taxon>
    </lineage>
</organism>
<dbReference type="InterPro" id="IPR044705">
    <property type="entry name" value="CCB4"/>
</dbReference>
<evidence type="ECO:0000313" key="1">
    <source>
        <dbReference type="EMBL" id="KMZ64052.1"/>
    </source>
</evidence>
<keyword evidence="2" id="KW-1185">Reference proteome</keyword>
<evidence type="ECO:0008006" key="3">
    <source>
        <dbReference type="Google" id="ProtNLM"/>
    </source>
</evidence>
<dbReference type="OrthoDB" id="439612at2759"/>
<reference evidence="2" key="1">
    <citation type="journal article" date="2016" name="Nature">
        <title>The genome of the seagrass Zostera marina reveals angiosperm adaptation to the sea.</title>
        <authorList>
            <person name="Olsen J.L."/>
            <person name="Rouze P."/>
            <person name="Verhelst B."/>
            <person name="Lin Y.-C."/>
            <person name="Bayer T."/>
            <person name="Collen J."/>
            <person name="Dattolo E."/>
            <person name="De Paoli E."/>
            <person name="Dittami S."/>
            <person name="Maumus F."/>
            <person name="Michel G."/>
            <person name="Kersting A."/>
            <person name="Lauritano C."/>
            <person name="Lohaus R."/>
            <person name="Toepel M."/>
            <person name="Tonon T."/>
            <person name="Vanneste K."/>
            <person name="Amirebrahimi M."/>
            <person name="Brakel J."/>
            <person name="Bostroem C."/>
            <person name="Chovatia M."/>
            <person name="Grimwood J."/>
            <person name="Jenkins J.W."/>
            <person name="Jueterbock A."/>
            <person name="Mraz A."/>
            <person name="Stam W.T."/>
            <person name="Tice H."/>
            <person name="Bornberg-Bauer E."/>
            <person name="Green P.J."/>
            <person name="Pearson G.A."/>
            <person name="Procaccini G."/>
            <person name="Duarte C.M."/>
            <person name="Schmutz J."/>
            <person name="Reusch T.B.H."/>
            <person name="Van de Peer Y."/>
        </authorList>
    </citation>
    <scope>NUCLEOTIDE SEQUENCE [LARGE SCALE GENOMIC DNA]</scope>
    <source>
        <strain evidence="2">cv. Finnish</strain>
    </source>
</reference>
<dbReference type="PANTHER" id="PTHR34943">
    <property type="match status" value="1"/>
</dbReference>
<protein>
    <recommendedName>
        <fullName evidence="3">Cofactor assembly of complex C subunit B, CCB2/CCB4</fullName>
    </recommendedName>
</protein>
<dbReference type="EMBL" id="LFYR01001191">
    <property type="protein sequence ID" value="KMZ64052.1"/>
    <property type="molecule type" value="Genomic_DNA"/>
</dbReference>
<comment type="caution">
    <text evidence="1">The sequence shown here is derived from an EMBL/GenBank/DDBJ whole genome shotgun (WGS) entry which is preliminary data.</text>
</comment>
<gene>
    <name evidence="1" type="ORF">ZOSMA_388G00070</name>
</gene>
<dbReference type="AlphaFoldDB" id="A0A0K9P756"/>
<accession>A0A0K9P756</accession>
<dbReference type="GO" id="GO:0010190">
    <property type="term" value="P:cytochrome b6f complex assembly"/>
    <property type="evidence" value="ECO:0000318"/>
    <property type="project" value="GO_Central"/>
</dbReference>
<evidence type="ECO:0000313" key="2">
    <source>
        <dbReference type="Proteomes" id="UP000036987"/>
    </source>
</evidence>
<proteinExistence type="predicted"/>